<dbReference type="OrthoDB" id="4364812at2759"/>
<dbReference type="eggNOG" id="ENOG502SCWK">
    <property type="taxonomic scope" value="Eukaryota"/>
</dbReference>
<dbReference type="STRING" id="930089.W6YJF7"/>
<organism evidence="1 2">
    <name type="scientific">Cochliobolus carbonum (strain 26-R-13)</name>
    <name type="common">Maize leaf spot fungus</name>
    <name type="synonym">Bipolaris zeicola</name>
    <dbReference type="NCBI Taxonomy" id="930089"/>
    <lineage>
        <taxon>Eukaryota</taxon>
        <taxon>Fungi</taxon>
        <taxon>Dikarya</taxon>
        <taxon>Ascomycota</taxon>
        <taxon>Pezizomycotina</taxon>
        <taxon>Dothideomycetes</taxon>
        <taxon>Pleosporomycetidae</taxon>
        <taxon>Pleosporales</taxon>
        <taxon>Pleosporineae</taxon>
        <taxon>Pleosporaceae</taxon>
        <taxon>Bipolaris</taxon>
    </lineage>
</organism>
<proteinExistence type="predicted"/>
<sequence length="262" mass="30092">MKPVHEHESTLLNPGAEYGNLPFHQFVLPYWRMCSPTDSPPPDAPYLPPQSRVQRILAPHQTITERNLTQKFLSRVPYPIWIRTCYAVKLDTAYQEMFECGQADFGPEIVLDDESLYGQYGHDWTRVFLRLPQLIDTVVHYNDGHPENDESQLAVSPPNDEARLPLYNAVMKSKSIHFLFDEEALQEKLVKVHFLDIHGQSVWYKKIRPEHIRDFEASPSGGHLSGHLENCGGDPSSSHPRTLLYAEGWNIVPIIRVQRTTL</sequence>
<name>W6YJF7_COCC2</name>
<dbReference type="HOGENOM" id="CLU_1219517_0_0_1"/>
<dbReference type="GeneID" id="19150529"/>
<dbReference type="KEGG" id="bze:COCCADRAFT_6688"/>
<accession>W6YJF7</accession>
<dbReference type="Proteomes" id="UP000053841">
    <property type="component" value="Unassembled WGS sequence"/>
</dbReference>
<keyword evidence="2" id="KW-1185">Reference proteome</keyword>
<gene>
    <name evidence="1" type="ORF">COCCADRAFT_6688</name>
</gene>
<evidence type="ECO:0000313" key="2">
    <source>
        <dbReference type="Proteomes" id="UP000053841"/>
    </source>
</evidence>
<dbReference type="RefSeq" id="XP_007714262.1">
    <property type="nucleotide sequence ID" value="XM_007716072.1"/>
</dbReference>
<reference evidence="1 2" key="1">
    <citation type="journal article" date="2013" name="PLoS Genet.">
        <title>Comparative genome structure, secondary metabolite, and effector coding capacity across Cochliobolus pathogens.</title>
        <authorList>
            <person name="Condon B.J."/>
            <person name="Leng Y."/>
            <person name="Wu D."/>
            <person name="Bushley K.E."/>
            <person name="Ohm R.A."/>
            <person name="Otillar R."/>
            <person name="Martin J."/>
            <person name="Schackwitz W."/>
            <person name="Grimwood J."/>
            <person name="MohdZainudin N."/>
            <person name="Xue C."/>
            <person name="Wang R."/>
            <person name="Manning V.A."/>
            <person name="Dhillon B."/>
            <person name="Tu Z.J."/>
            <person name="Steffenson B.J."/>
            <person name="Salamov A."/>
            <person name="Sun H."/>
            <person name="Lowry S."/>
            <person name="LaButti K."/>
            <person name="Han J."/>
            <person name="Copeland A."/>
            <person name="Lindquist E."/>
            <person name="Barry K."/>
            <person name="Schmutz J."/>
            <person name="Baker S.E."/>
            <person name="Ciuffetti L.M."/>
            <person name="Grigoriev I.V."/>
            <person name="Zhong S."/>
            <person name="Turgeon B.G."/>
        </authorList>
    </citation>
    <scope>NUCLEOTIDE SEQUENCE [LARGE SCALE GENOMIC DNA]</scope>
    <source>
        <strain evidence="1 2">26-R-13</strain>
    </source>
</reference>
<protein>
    <submittedName>
        <fullName evidence="1">Uncharacterized protein</fullName>
    </submittedName>
</protein>
<dbReference type="EMBL" id="KI964663">
    <property type="protein sequence ID" value="EUC31441.1"/>
    <property type="molecule type" value="Genomic_DNA"/>
</dbReference>
<evidence type="ECO:0000313" key="1">
    <source>
        <dbReference type="EMBL" id="EUC31441.1"/>
    </source>
</evidence>
<dbReference type="AlphaFoldDB" id="W6YJF7"/>